<sequence>MAPKKVNPMEEPPAASSSEEEEEETSEEVTSSEDEGEEGPQEQTEPSSPPPQQTQKQTAVKKPEITPGTSQSKSSSSEESGSETESDSEHDATPKPIASKPMEETPKATKSRSKPAAKRPNQTEEDQKDSKRAKKKGVDADPDEEKKPGEDTKKQLFQRLWSEEDEIVVLKGMIDYSTKKGVDPNQDMNAFHDYIKKSLHVDVSKAQLVDKIRRLKKKYQNNLEKGLKKGEDQTFSKPHEQKAYDLSKKLWGSESTSGVIESAAKSNGKVRKNQNQRGNNKLLASLKAELTDGAKEGDNMEVDNNKEGNGLDKSVTVKEKANFLFDKSFGVAGLEDFVLNNGLDMIGGVKRAELEERWKKLQIAQLELFLQRNELMKEQAKLILDALKSSDGECFAKMVGRASSFLSYHVGRSYELHFINT</sequence>
<organism evidence="1 2">
    <name type="scientific">Melia azedarach</name>
    <name type="common">Chinaberry tree</name>
    <dbReference type="NCBI Taxonomy" id="155640"/>
    <lineage>
        <taxon>Eukaryota</taxon>
        <taxon>Viridiplantae</taxon>
        <taxon>Streptophyta</taxon>
        <taxon>Embryophyta</taxon>
        <taxon>Tracheophyta</taxon>
        <taxon>Spermatophyta</taxon>
        <taxon>Magnoliopsida</taxon>
        <taxon>eudicotyledons</taxon>
        <taxon>Gunneridae</taxon>
        <taxon>Pentapetalae</taxon>
        <taxon>rosids</taxon>
        <taxon>malvids</taxon>
        <taxon>Sapindales</taxon>
        <taxon>Meliaceae</taxon>
        <taxon>Melia</taxon>
    </lineage>
</organism>
<name>A0ACC1WY79_MELAZ</name>
<proteinExistence type="predicted"/>
<accession>A0ACC1WY79</accession>
<dbReference type="Proteomes" id="UP001164539">
    <property type="component" value="Chromosome 13"/>
</dbReference>
<dbReference type="EMBL" id="CM051406">
    <property type="protein sequence ID" value="KAJ4703283.1"/>
    <property type="molecule type" value="Genomic_DNA"/>
</dbReference>
<evidence type="ECO:0000313" key="1">
    <source>
        <dbReference type="EMBL" id="KAJ4703283.1"/>
    </source>
</evidence>
<protein>
    <submittedName>
        <fullName evidence="1">Mediator-associated protein 1</fullName>
    </submittedName>
</protein>
<evidence type="ECO:0000313" key="2">
    <source>
        <dbReference type="Proteomes" id="UP001164539"/>
    </source>
</evidence>
<keyword evidence="2" id="KW-1185">Reference proteome</keyword>
<comment type="caution">
    <text evidence="1">The sequence shown here is derived from an EMBL/GenBank/DDBJ whole genome shotgun (WGS) entry which is preliminary data.</text>
</comment>
<reference evidence="1 2" key="1">
    <citation type="journal article" date="2023" name="Science">
        <title>Complex scaffold remodeling in plant triterpene biosynthesis.</title>
        <authorList>
            <person name="De La Pena R."/>
            <person name="Hodgson H."/>
            <person name="Liu J.C."/>
            <person name="Stephenson M.J."/>
            <person name="Martin A.C."/>
            <person name="Owen C."/>
            <person name="Harkess A."/>
            <person name="Leebens-Mack J."/>
            <person name="Jimenez L.E."/>
            <person name="Osbourn A."/>
            <person name="Sattely E.S."/>
        </authorList>
    </citation>
    <scope>NUCLEOTIDE SEQUENCE [LARGE SCALE GENOMIC DNA]</scope>
    <source>
        <strain evidence="2">cv. JPN11</strain>
        <tissue evidence="1">Leaf</tissue>
    </source>
</reference>
<gene>
    <name evidence="1" type="ORF">OWV82_023210</name>
</gene>